<name>A0A645AM80_9ZZZZ</name>
<protein>
    <submittedName>
        <fullName evidence="1">Uncharacterized protein</fullName>
    </submittedName>
</protein>
<comment type="caution">
    <text evidence="1">The sequence shown here is derived from an EMBL/GenBank/DDBJ whole genome shotgun (WGS) entry which is preliminary data.</text>
</comment>
<accession>A0A645AM80</accession>
<proteinExistence type="predicted"/>
<dbReference type="EMBL" id="VSSQ01014703">
    <property type="protein sequence ID" value="MPM54220.1"/>
    <property type="molecule type" value="Genomic_DNA"/>
</dbReference>
<dbReference type="AlphaFoldDB" id="A0A645AM80"/>
<organism evidence="1">
    <name type="scientific">bioreactor metagenome</name>
    <dbReference type="NCBI Taxonomy" id="1076179"/>
    <lineage>
        <taxon>unclassified sequences</taxon>
        <taxon>metagenomes</taxon>
        <taxon>ecological metagenomes</taxon>
    </lineage>
</organism>
<evidence type="ECO:0000313" key="1">
    <source>
        <dbReference type="EMBL" id="MPM54220.1"/>
    </source>
</evidence>
<sequence>MDQTNHWYGHAHILAEYAGLDPESPPPIRGLVQHGWTFVHGFGYHRADWSMAKFAWSDVSRRRGEAIGWRNYLVIGAPYLYLTDVLADPHEEREGTIWYPFHGTRDYESVQGSHQALIDEIRDTEDGPVTMCLYFVEYEDPQIRGLYEDAGFRVICHGHRGRMWQGTDRFFLFRQLAELRRHRRVASNRLTTAVLYGVAAGCEPAVYGDPMEFVGARAGFDGTGLLEATRPALFGKQIDLDLARAWTRTELGADFVMSPEELRYVLGWQEPWLASSN</sequence>
<gene>
    <name evidence="1" type="ORF">SDC9_100994</name>
</gene>
<reference evidence="1" key="1">
    <citation type="submission" date="2019-08" db="EMBL/GenBank/DDBJ databases">
        <authorList>
            <person name="Kucharzyk K."/>
            <person name="Murdoch R.W."/>
            <person name="Higgins S."/>
            <person name="Loffler F."/>
        </authorList>
    </citation>
    <scope>NUCLEOTIDE SEQUENCE</scope>
</reference>